<evidence type="ECO:0000256" key="2">
    <source>
        <dbReference type="SAM" id="Coils"/>
    </source>
</evidence>
<feature type="coiled-coil region" evidence="2">
    <location>
        <begin position="132"/>
        <end position="159"/>
    </location>
</feature>
<keyword evidence="4" id="KW-0732">Signal</keyword>
<evidence type="ECO:0000256" key="1">
    <source>
        <dbReference type="ARBA" id="ARBA00023002"/>
    </source>
</evidence>
<dbReference type="STRING" id="451379.A0A0N5ATX2"/>
<proteinExistence type="predicted"/>
<keyword evidence="3" id="KW-0472">Membrane</keyword>
<dbReference type="Pfam" id="PF01105">
    <property type="entry name" value="EMP24_GP25L"/>
    <property type="match status" value="1"/>
</dbReference>
<keyword evidence="3" id="KW-1133">Transmembrane helix</keyword>
<sequence>MILVELLVLAIWLTNIKALYFHIGETEKKCFIEEIPDETMVVGSYKVQLYDPSTKGYGDYPNIGMHVEVKDPDDKIILSKLYTSEGRFTFTSHSPGEHMICLYSNSTTWFSGAQLRVHLDIQAGEHTQDYEKIAAKDKLNDLQVRIRQLRDQVEQITKEQNYQRFREERFRETSENTNSRVLWWSIIQTTVLVLTGAWQMRHLKGFFEAKNMSKLSQFIKSPFAIGVYIFGVAAGGYHVISKRQKYVAYDNVDLSGKTYIVSGATSGIGQQMAMELAKRSARVIMACRDRRKCVSLRREIVMQTNNRQVYCRQCDLTDFDSVHKFVKKVSKGKFQLDRIDGVLLNAATMESKRNVNKDGIELDLATNCIGQYLLIGLLMNKLLSQPNPVRIVFVTTNSIFNKCGINFDDLNFERRNTWNAFQHYKETKLAETIIAKELSAKLSGTNLNVIAVDPGQTRTNLASKLDAEKFFLSRWILRPLSVIMGYQRVQKAVVPVLYALVDKKLDKKNGIFIDREKKEIDWNDELLNPLLRKRLWLTCAKWSNINEHLKVLEDEMNTTLDAGKVQNREGNRKSAKRFWLF</sequence>
<dbReference type="GO" id="GO:0016491">
    <property type="term" value="F:oxidoreductase activity"/>
    <property type="evidence" value="ECO:0007669"/>
    <property type="project" value="UniProtKB-KW"/>
</dbReference>
<keyword evidence="6" id="KW-1185">Reference proteome</keyword>
<feature type="transmembrane region" description="Helical" evidence="3">
    <location>
        <begin position="181"/>
        <end position="200"/>
    </location>
</feature>
<feature type="transmembrane region" description="Helical" evidence="3">
    <location>
        <begin position="221"/>
        <end position="240"/>
    </location>
</feature>
<dbReference type="SMART" id="SM01190">
    <property type="entry name" value="EMP24_GP25L"/>
    <property type="match status" value="1"/>
</dbReference>
<dbReference type="InterPro" id="IPR036291">
    <property type="entry name" value="NAD(P)-bd_dom_sf"/>
</dbReference>
<evidence type="ECO:0000313" key="6">
    <source>
        <dbReference type="Proteomes" id="UP000046393"/>
    </source>
</evidence>
<dbReference type="InterPro" id="IPR002347">
    <property type="entry name" value="SDR_fam"/>
</dbReference>
<dbReference type="Gene3D" id="3.40.50.720">
    <property type="entry name" value="NAD(P)-binding Rossmann-like Domain"/>
    <property type="match status" value="1"/>
</dbReference>
<dbReference type="Proteomes" id="UP000046393">
    <property type="component" value="Unplaced"/>
</dbReference>
<dbReference type="InterPro" id="IPR009038">
    <property type="entry name" value="GOLD_dom"/>
</dbReference>
<keyword evidence="3" id="KW-0812">Transmembrane</keyword>
<dbReference type="AlphaFoldDB" id="A0A0N5ATX2"/>
<evidence type="ECO:0000313" key="7">
    <source>
        <dbReference type="WBParaSite" id="SMUV_0000829301-mRNA-1"/>
    </source>
</evidence>
<reference evidence="7" key="1">
    <citation type="submission" date="2017-02" db="UniProtKB">
        <authorList>
            <consortium name="WormBaseParasite"/>
        </authorList>
    </citation>
    <scope>IDENTIFICATION</scope>
</reference>
<dbReference type="PROSITE" id="PS50866">
    <property type="entry name" value="GOLD"/>
    <property type="match status" value="1"/>
</dbReference>
<feature type="domain" description="GOLD" evidence="5">
    <location>
        <begin position="28"/>
        <end position="123"/>
    </location>
</feature>
<accession>A0A0N5ATX2</accession>
<dbReference type="PRINTS" id="PR00081">
    <property type="entry name" value="GDHRDH"/>
</dbReference>
<feature type="chain" id="PRO_5005893628" evidence="4">
    <location>
        <begin position="19"/>
        <end position="581"/>
    </location>
</feature>
<dbReference type="PANTHER" id="PTHR43157:SF68">
    <property type="entry name" value="RETINOL DEHYDROGENASE 13"/>
    <property type="match status" value="1"/>
</dbReference>
<organism evidence="6 7">
    <name type="scientific">Syphacia muris</name>
    <dbReference type="NCBI Taxonomy" id="451379"/>
    <lineage>
        <taxon>Eukaryota</taxon>
        <taxon>Metazoa</taxon>
        <taxon>Ecdysozoa</taxon>
        <taxon>Nematoda</taxon>
        <taxon>Chromadorea</taxon>
        <taxon>Rhabditida</taxon>
        <taxon>Spirurina</taxon>
        <taxon>Oxyuridomorpha</taxon>
        <taxon>Oxyuroidea</taxon>
        <taxon>Oxyuridae</taxon>
        <taxon>Syphacia</taxon>
    </lineage>
</organism>
<evidence type="ECO:0000256" key="3">
    <source>
        <dbReference type="SAM" id="Phobius"/>
    </source>
</evidence>
<evidence type="ECO:0000256" key="4">
    <source>
        <dbReference type="SAM" id="SignalP"/>
    </source>
</evidence>
<keyword evidence="1" id="KW-0560">Oxidoreductase</keyword>
<dbReference type="WBParaSite" id="SMUV_0000829301-mRNA-1">
    <property type="protein sequence ID" value="SMUV_0000829301-mRNA-1"/>
    <property type="gene ID" value="SMUV_0000829301"/>
</dbReference>
<dbReference type="PANTHER" id="PTHR43157">
    <property type="entry name" value="PHOSPHATIDYLINOSITOL-GLYCAN BIOSYNTHESIS CLASS F PROTEIN-RELATED"/>
    <property type="match status" value="1"/>
</dbReference>
<keyword evidence="2" id="KW-0175">Coiled coil</keyword>
<protein>
    <submittedName>
        <fullName evidence="7">GOLD domain-containing protein</fullName>
    </submittedName>
</protein>
<dbReference type="SUPFAM" id="SSF51735">
    <property type="entry name" value="NAD(P)-binding Rossmann-fold domains"/>
    <property type="match status" value="1"/>
</dbReference>
<evidence type="ECO:0000259" key="5">
    <source>
        <dbReference type="PROSITE" id="PS50866"/>
    </source>
</evidence>
<dbReference type="Pfam" id="PF00106">
    <property type="entry name" value="adh_short"/>
    <property type="match status" value="1"/>
</dbReference>
<name>A0A0N5ATX2_9BILA</name>
<feature type="signal peptide" evidence="4">
    <location>
        <begin position="1"/>
        <end position="18"/>
    </location>
</feature>